<comment type="caution">
    <text evidence="4">The sequence shown here is derived from an EMBL/GenBank/DDBJ whole genome shotgun (WGS) entry which is preliminary data.</text>
</comment>
<dbReference type="SUPFAM" id="SSF53474">
    <property type="entry name" value="alpha/beta-Hydrolases"/>
    <property type="match status" value="1"/>
</dbReference>
<protein>
    <recommendedName>
        <fullName evidence="3">Peptidase S9 prolyl oligopeptidase catalytic domain-containing protein</fullName>
    </recommendedName>
</protein>
<feature type="signal peptide" evidence="2">
    <location>
        <begin position="1"/>
        <end position="20"/>
    </location>
</feature>
<dbReference type="PANTHER" id="PTHR43037">
    <property type="entry name" value="UNNAMED PRODUCT-RELATED"/>
    <property type="match status" value="1"/>
</dbReference>
<keyword evidence="5" id="KW-1185">Reference proteome</keyword>
<evidence type="ECO:0000256" key="1">
    <source>
        <dbReference type="ARBA" id="ARBA00022729"/>
    </source>
</evidence>
<accession>A0A2A5S4Z7</accession>
<dbReference type="AlphaFoldDB" id="A0A2A5S4Z7"/>
<dbReference type="InterPro" id="IPR001375">
    <property type="entry name" value="Peptidase_S9_cat"/>
</dbReference>
<dbReference type="GO" id="GO:0008236">
    <property type="term" value="F:serine-type peptidase activity"/>
    <property type="evidence" value="ECO:0007669"/>
    <property type="project" value="InterPro"/>
</dbReference>
<dbReference type="RefSeq" id="WP_096813907.1">
    <property type="nucleotide sequence ID" value="NZ_JXJW01000003.1"/>
</dbReference>
<evidence type="ECO:0000256" key="2">
    <source>
        <dbReference type="SAM" id="SignalP"/>
    </source>
</evidence>
<gene>
    <name evidence="4" type="ORF">RU86_GL001563</name>
</gene>
<dbReference type="Pfam" id="PF00326">
    <property type="entry name" value="Peptidase_S9"/>
    <property type="match status" value="1"/>
</dbReference>
<dbReference type="Proteomes" id="UP000218282">
    <property type="component" value="Unassembled WGS sequence"/>
</dbReference>
<organism evidence="4 5">
    <name type="scientific">Pseudolactococcus piscium</name>
    <dbReference type="NCBI Taxonomy" id="1364"/>
    <lineage>
        <taxon>Bacteria</taxon>
        <taxon>Bacillati</taxon>
        <taxon>Bacillota</taxon>
        <taxon>Bacilli</taxon>
        <taxon>Lactobacillales</taxon>
        <taxon>Streptococcaceae</taxon>
        <taxon>Pseudolactococcus</taxon>
    </lineage>
</organism>
<reference evidence="4 5" key="1">
    <citation type="submission" date="2014-12" db="EMBL/GenBank/DDBJ databases">
        <title>Draft genome sequences of 10 type strains of Lactococcus.</title>
        <authorList>
            <person name="Sun Z."/>
            <person name="Zhong Z."/>
            <person name="Liu W."/>
            <person name="Zhang W."/>
            <person name="Zhang H."/>
        </authorList>
    </citation>
    <scope>NUCLEOTIDE SEQUENCE [LARGE SCALE GENOMIC DNA]</scope>
    <source>
        <strain evidence="4 5">DSM 6634</strain>
    </source>
</reference>
<dbReference type="PANTHER" id="PTHR43037:SF1">
    <property type="entry name" value="BLL1128 PROTEIN"/>
    <property type="match status" value="1"/>
</dbReference>
<keyword evidence="1 2" id="KW-0732">Signal</keyword>
<name>A0A2A5S4Z7_9LACT</name>
<dbReference type="GO" id="GO:0006508">
    <property type="term" value="P:proteolysis"/>
    <property type="evidence" value="ECO:0007669"/>
    <property type="project" value="InterPro"/>
</dbReference>
<evidence type="ECO:0000259" key="3">
    <source>
        <dbReference type="Pfam" id="PF00326"/>
    </source>
</evidence>
<evidence type="ECO:0000313" key="5">
    <source>
        <dbReference type="Proteomes" id="UP000218282"/>
    </source>
</evidence>
<sequence>MIIQKKLGIALALCATLLLAACQTNKTKEAKVTEIEASAYVSPEGQKLDKIIYHMDGDMSKLASLKPKDIDIKLTVAPNPFLGEKKDKQETAKIDKVSVSGNQLTLDIKDVDYPKVKQVAITSSNKLLTAQKKDFVLKSKTSDLFKKNTFTDSSGTVLTYWFYQPKSDKKTPLVIWEHGGGEVLASSYEGANLVANQGATTWIEHGFEAAVLSVQYPENYSFGISEIESERTKMAAFNKAKAELIKQYIDKGTVDAHRVYLTGASSGGGASLRFIQQYPDLFAGALVVCAKDTIVPISKKYDLAYKLDNKEQLLLSPENYQATYSAMETALKDYPKNVPIWFVQAEHDQVCTSYTSKMMYEILKTNGAQNNKLTLYSDQEMEAAGVKKVYHPSWQLVYQDKQMLNWLFKQKN</sequence>
<dbReference type="Gene3D" id="3.40.50.1820">
    <property type="entry name" value="alpha/beta hydrolase"/>
    <property type="match status" value="1"/>
</dbReference>
<dbReference type="InterPro" id="IPR050955">
    <property type="entry name" value="Plant_Biomass_Hydrol_Est"/>
</dbReference>
<dbReference type="PROSITE" id="PS51257">
    <property type="entry name" value="PROKAR_LIPOPROTEIN"/>
    <property type="match status" value="1"/>
</dbReference>
<dbReference type="EMBL" id="JXJW01000003">
    <property type="protein sequence ID" value="PCS08538.1"/>
    <property type="molecule type" value="Genomic_DNA"/>
</dbReference>
<proteinExistence type="predicted"/>
<feature type="domain" description="Peptidase S9 prolyl oligopeptidase catalytic" evidence="3">
    <location>
        <begin position="245"/>
        <end position="380"/>
    </location>
</feature>
<evidence type="ECO:0000313" key="4">
    <source>
        <dbReference type="EMBL" id="PCS08538.1"/>
    </source>
</evidence>
<feature type="chain" id="PRO_5038859068" description="Peptidase S9 prolyl oligopeptidase catalytic domain-containing protein" evidence="2">
    <location>
        <begin position="21"/>
        <end position="412"/>
    </location>
</feature>
<dbReference type="InterPro" id="IPR029058">
    <property type="entry name" value="AB_hydrolase_fold"/>
</dbReference>